<keyword evidence="2" id="KW-1133">Transmembrane helix</keyword>
<reference evidence="4" key="1">
    <citation type="submission" date="2019-03" db="EMBL/GenBank/DDBJ databases">
        <title>Snf2 controls pulcherriminic acid biosynthesis and connects pigmentation and antifungal activity of the yeast Metschnikowia pulcherrima.</title>
        <authorList>
            <person name="Gore-Lloyd D."/>
            <person name="Sumann I."/>
            <person name="Brachmann A.O."/>
            <person name="Schneeberger K."/>
            <person name="Ortiz-Merino R.A."/>
            <person name="Moreno-Beltran M."/>
            <person name="Schlaefli M."/>
            <person name="Kirner P."/>
            <person name="Santos Kron A."/>
            <person name="Wolfe K.H."/>
            <person name="Piel J."/>
            <person name="Ahrens C.H."/>
            <person name="Henk D."/>
            <person name="Freimoser F.M."/>
        </authorList>
    </citation>
    <scope>NUCLEOTIDE SEQUENCE [LARGE SCALE GENOMIC DNA]</scope>
    <source>
        <strain evidence="4">APC 1.2</strain>
    </source>
</reference>
<keyword evidence="2" id="KW-0812">Transmembrane</keyword>
<dbReference type="AlphaFoldDB" id="A0A4P6XPQ7"/>
<feature type="transmembrane region" description="Helical" evidence="2">
    <location>
        <begin position="558"/>
        <end position="579"/>
    </location>
</feature>
<feature type="region of interest" description="Disordered" evidence="1">
    <location>
        <begin position="201"/>
        <end position="249"/>
    </location>
</feature>
<evidence type="ECO:0000313" key="3">
    <source>
        <dbReference type="EMBL" id="QBM89467.1"/>
    </source>
</evidence>
<feature type="region of interest" description="Disordered" evidence="1">
    <location>
        <begin position="127"/>
        <end position="155"/>
    </location>
</feature>
<evidence type="ECO:0000313" key="4">
    <source>
        <dbReference type="Proteomes" id="UP000292447"/>
    </source>
</evidence>
<dbReference type="Proteomes" id="UP000292447">
    <property type="component" value="Chromosome IV"/>
</dbReference>
<protein>
    <submittedName>
        <fullName evidence="3">Uncharacterized protein</fullName>
    </submittedName>
</protein>
<proteinExistence type="predicted"/>
<organism evidence="3 4">
    <name type="scientific">Metschnikowia aff. pulcherrima</name>
    <dbReference type="NCBI Taxonomy" id="2163413"/>
    <lineage>
        <taxon>Eukaryota</taxon>
        <taxon>Fungi</taxon>
        <taxon>Dikarya</taxon>
        <taxon>Ascomycota</taxon>
        <taxon>Saccharomycotina</taxon>
        <taxon>Pichiomycetes</taxon>
        <taxon>Metschnikowiaceae</taxon>
        <taxon>Metschnikowia</taxon>
    </lineage>
</organism>
<sequence length="673" mass="73965">MPQQHMDAGHFLDSPIYSQILSESPVDDDEYRPEITNPGRVPDLSFLSANFSSESLHNDVEAQSQKNIALQMPVCATNNPGNASGPYVNGYGASNSNASNVGGVPAQNIPYANKRYSFNGSNTSLVNSPTAPVGQPSFSYHQRANSSSTRRPKSFFGESSNPIWEYAAGLPILENRVHQEPEKQTMMKTLALYSRRNSYTPSILLPPVDSRNPRLRSGSPSRSNSPVRQKSPHRQRPSSPSKLQPFNFKPQDLSVTASPLLVAKPAHRKGHRYKHSSVSMNLFQEPIPIADANHQPSLIPDLYPIPNFKESLGSASRTQKLKVAMSLAHAVTSVVVFVTGVRTQQQAFSTLAHLIFYDSLGSFMAALVDIMSNFEVWSKSSIAYPFGLGRLEVLASFALSTSLVMVGCDLISHFVEEVVVDLVDPSIGETTEHGAHHIHGSNQNGAAGWVLYEAILMLVIAITWVTSTYIFAQAPLSELMAEPNTNKKENGLLGVNSSMTQKSRFSQRVRSMLRVLVNNPIRLLTLLYSAFLSVVPLIPESLKDEFGFDLNESSTLVVASLLCYAGWNLVKTLGGILLISFPYSEYDFTVTKAAIYDRILGLANFKASYSIDKLHFTKASPTLYLAGLLVHMKGGSSDDESRLLFEINRIVVETVKNFEPDCLVETTISTDRV</sequence>
<gene>
    <name evidence="3" type="ORF">METSCH_D05400</name>
</gene>
<feature type="transmembrane region" description="Helical" evidence="2">
    <location>
        <begin position="520"/>
        <end position="538"/>
    </location>
</feature>
<accession>A0A4P6XPQ7</accession>
<name>A0A4P6XPQ7_9ASCO</name>
<feature type="compositionally biased region" description="Polar residues" evidence="1">
    <location>
        <begin position="218"/>
        <end position="228"/>
    </location>
</feature>
<feature type="transmembrane region" description="Helical" evidence="2">
    <location>
        <begin position="449"/>
        <end position="472"/>
    </location>
</feature>
<evidence type="ECO:0000256" key="2">
    <source>
        <dbReference type="SAM" id="Phobius"/>
    </source>
</evidence>
<keyword evidence="4" id="KW-1185">Reference proteome</keyword>
<dbReference type="EMBL" id="CP034459">
    <property type="protein sequence ID" value="QBM89467.1"/>
    <property type="molecule type" value="Genomic_DNA"/>
</dbReference>
<keyword evidence="2" id="KW-0472">Membrane</keyword>
<dbReference type="STRING" id="2163413.A0A4P6XPQ7"/>
<feature type="compositionally biased region" description="Polar residues" evidence="1">
    <location>
        <begin position="127"/>
        <end position="149"/>
    </location>
</feature>
<evidence type="ECO:0000256" key="1">
    <source>
        <dbReference type="SAM" id="MobiDB-lite"/>
    </source>
</evidence>